<dbReference type="SUPFAM" id="SSF56762">
    <property type="entry name" value="HydB/Nqo4-like"/>
    <property type="match status" value="1"/>
</dbReference>
<dbReference type="InterPro" id="IPR052197">
    <property type="entry name" value="ComplexI_49kDa-like"/>
</dbReference>
<organism evidence="3 4">
    <name type="scientific">Nannocystis bainbridge</name>
    <dbReference type="NCBI Taxonomy" id="2995303"/>
    <lineage>
        <taxon>Bacteria</taxon>
        <taxon>Pseudomonadati</taxon>
        <taxon>Myxococcota</taxon>
        <taxon>Polyangia</taxon>
        <taxon>Nannocystales</taxon>
        <taxon>Nannocystaceae</taxon>
        <taxon>Nannocystis</taxon>
    </lineage>
</organism>
<dbReference type="InterPro" id="IPR001135">
    <property type="entry name" value="NADH_Q_OxRdtase_suD"/>
</dbReference>
<evidence type="ECO:0000259" key="2">
    <source>
        <dbReference type="Pfam" id="PF00346"/>
    </source>
</evidence>
<reference evidence="3 4" key="1">
    <citation type="submission" date="2022-11" db="EMBL/GenBank/DDBJ databases">
        <title>Minimal conservation of predation-associated metabolite biosynthetic gene clusters underscores biosynthetic potential of Myxococcota including descriptions for ten novel species: Archangium lansinium sp. nov., Myxococcus landrumus sp. nov., Nannocystis bai.</title>
        <authorList>
            <person name="Ahearne A."/>
            <person name="Stevens C."/>
            <person name="Dowd S."/>
        </authorList>
    </citation>
    <scope>NUCLEOTIDE SEQUENCE [LARGE SCALE GENOMIC DNA]</scope>
    <source>
        <strain evidence="3 4">BB15-2</strain>
    </source>
</reference>
<feature type="domain" description="NADH-quinone oxidoreductase subunit D" evidence="2">
    <location>
        <begin position="262"/>
        <end position="400"/>
    </location>
</feature>
<dbReference type="Proteomes" id="UP001221686">
    <property type="component" value="Unassembled WGS sequence"/>
</dbReference>
<dbReference type="Gene3D" id="1.10.645.10">
    <property type="entry name" value="Cytochrome-c3 Hydrogenase, chain B"/>
    <property type="match status" value="1"/>
</dbReference>
<dbReference type="InterPro" id="IPR029014">
    <property type="entry name" value="NiFe-Hase_large"/>
</dbReference>
<accession>A0ABT5DXG2</accession>
<dbReference type="PANTHER" id="PTHR43485:SF1">
    <property type="entry name" value="FORMATE HYDROGENLYASE SUBUNIT 5-RELATED"/>
    <property type="match status" value="1"/>
</dbReference>
<dbReference type="RefSeq" id="WP_272086795.1">
    <property type="nucleotide sequence ID" value="NZ_JAQNDL010000001.1"/>
</dbReference>
<dbReference type="Pfam" id="PF00346">
    <property type="entry name" value="Complex1_49kDa"/>
    <property type="match status" value="1"/>
</dbReference>
<keyword evidence="4" id="KW-1185">Reference proteome</keyword>
<evidence type="ECO:0000256" key="1">
    <source>
        <dbReference type="ARBA" id="ARBA00023002"/>
    </source>
</evidence>
<evidence type="ECO:0000313" key="3">
    <source>
        <dbReference type="EMBL" id="MDC0718316.1"/>
    </source>
</evidence>
<sequence length="487" mass="51374">MSSHSRRAAPGDGGPRPSLVAAIDDLPELTGDVFVAALARETAAGTRVLAYHARRDDDRGVVLTAALVRPRGLAVMRGRAVPDRPLPALSGPLGAHERLLERTYGLQLAAPPSREESTDPRDMWFWPADKHLGPGDRDASFGGLVEHGPLRLHCRGDQIRVAELRPLAERDFESALGTQPFAELPARIEALRDEGSIARAWAHALAIEGLAGVEVDLACSVHRGVGLELERIAGHLLGLARIARAIGCGPAASELERLHARVRDLLVRLCGDPHGHGFIRPGGAPEPFNASRIADVRATLAALRDAFARTGAGLLRARSVQARLDGVGGLSRRDAALAGLVGPAARASGLAHDLRRDLPGRLYRRHEVELFVEHDGDCLARTSVRVHEVEAALAWILGCVAGAAAARTSGIAPLAARHLAIAAVEGARGPIVHLLETDATGQLIDYRAQDPAMFAWPALATAVRGGSLADVPLCGHSLDLSLGGPAC</sequence>
<dbReference type="PANTHER" id="PTHR43485">
    <property type="entry name" value="HYDROGENASE-4 COMPONENT G"/>
    <property type="match status" value="1"/>
</dbReference>
<proteinExistence type="predicted"/>
<keyword evidence="1" id="KW-0560">Oxidoreductase</keyword>
<evidence type="ECO:0000313" key="4">
    <source>
        <dbReference type="Proteomes" id="UP001221686"/>
    </source>
</evidence>
<comment type="caution">
    <text evidence="3">The sequence shown here is derived from an EMBL/GenBank/DDBJ whole genome shotgun (WGS) entry which is preliminary data.</text>
</comment>
<dbReference type="EMBL" id="JAQNDL010000001">
    <property type="protein sequence ID" value="MDC0718316.1"/>
    <property type="molecule type" value="Genomic_DNA"/>
</dbReference>
<gene>
    <name evidence="3" type="ORF">POL25_15520</name>
</gene>
<protein>
    <recommendedName>
        <fullName evidence="2">NADH-quinone oxidoreductase subunit D domain-containing protein</fullName>
    </recommendedName>
</protein>
<name>A0ABT5DXG2_9BACT</name>